<gene>
    <name evidence="1" type="ORF">LCGC14_2338690</name>
</gene>
<evidence type="ECO:0008006" key="2">
    <source>
        <dbReference type="Google" id="ProtNLM"/>
    </source>
</evidence>
<protein>
    <recommendedName>
        <fullName evidence="2">Terminase</fullName>
    </recommendedName>
</protein>
<dbReference type="AlphaFoldDB" id="A0A0F9EQD8"/>
<proteinExistence type="predicted"/>
<sequence>MMPDNDKLILENEGAVLELGHSDQQRLQAALREGWRLTPATLAVKITNGAWIAARHLLYISTIVATEIAKGGARIILTMPFRHGKSEFLSINTPIWFLEKWPHKYVMNITYGLELATDFSLRVRETFLNEDLH</sequence>
<feature type="non-terminal residue" evidence="1">
    <location>
        <position position="133"/>
    </location>
</feature>
<comment type="caution">
    <text evidence="1">The sequence shown here is derived from an EMBL/GenBank/DDBJ whole genome shotgun (WGS) entry which is preliminary data.</text>
</comment>
<organism evidence="1">
    <name type="scientific">marine sediment metagenome</name>
    <dbReference type="NCBI Taxonomy" id="412755"/>
    <lineage>
        <taxon>unclassified sequences</taxon>
        <taxon>metagenomes</taxon>
        <taxon>ecological metagenomes</taxon>
    </lineage>
</organism>
<accession>A0A0F9EQD8</accession>
<evidence type="ECO:0000313" key="1">
    <source>
        <dbReference type="EMBL" id="KKL47120.1"/>
    </source>
</evidence>
<reference evidence="1" key="1">
    <citation type="journal article" date="2015" name="Nature">
        <title>Complex archaea that bridge the gap between prokaryotes and eukaryotes.</title>
        <authorList>
            <person name="Spang A."/>
            <person name="Saw J.H."/>
            <person name="Jorgensen S.L."/>
            <person name="Zaremba-Niedzwiedzka K."/>
            <person name="Martijn J."/>
            <person name="Lind A.E."/>
            <person name="van Eijk R."/>
            <person name="Schleper C."/>
            <person name="Guy L."/>
            <person name="Ettema T.J."/>
        </authorList>
    </citation>
    <scope>NUCLEOTIDE SEQUENCE</scope>
</reference>
<dbReference type="EMBL" id="LAZR01033784">
    <property type="protein sequence ID" value="KKL47120.1"/>
    <property type="molecule type" value="Genomic_DNA"/>
</dbReference>
<name>A0A0F9EQD8_9ZZZZ</name>